<comment type="caution">
    <text evidence="1">The sequence shown here is derived from an EMBL/GenBank/DDBJ whole genome shotgun (WGS) entry which is preliminary data.</text>
</comment>
<evidence type="ECO:0000313" key="1">
    <source>
        <dbReference type="EMBL" id="KAJ7708859.1"/>
    </source>
</evidence>
<proteinExistence type="predicted"/>
<evidence type="ECO:0000313" key="2">
    <source>
        <dbReference type="Proteomes" id="UP001221757"/>
    </source>
</evidence>
<protein>
    <submittedName>
        <fullName evidence="1">Uncharacterized protein</fullName>
    </submittedName>
</protein>
<gene>
    <name evidence="1" type="ORF">B0H17DRAFT_1124653</name>
</gene>
<keyword evidence="2" id="KW-1185">Reference proteome</keyword>
<dbReference type="Proteomes" id="UP001221757">
    <property type="component" value="Unassembled WGS sequence"/>
</dbReference>
<dbReference type="EMBL" id="JARKIE010000003">
    <property type="protein sequence ID" value="KAJ7708859.1"/>
    <property type="molecule type" value="Genomic_DNA"/>
</dbReference>
<dbReference type="AlphaFoldDB" id="A0AAD7MAY8"/>
<sequence length="188" mass="21197">MACDPTVRPILHLRRKGPKSKGFALTHMGQILAGTTLRIRSLRIWRWAGQCGTRTSRWYIQCGSLATISYSTTRGPPTVPSAGLKAWPASEAGTAFLPQWEEARSRPRSTKALLRTERDEIEANTGEDIDARYNNDSAWIVRHLLLVGALFHAVELRAGRWLRTTAHRLRRISRHAVAGRSRPGPRWL</sequence>
<organism evidence="1 2">
    <name type="scientific">Mycena rosella</name>
    <name type="common">Pink bonnet</name>
    <name type="synonym">Agaricus rosellus</name>
    <dbReference type="NCBI Taxonomy" id="1033263"/>
    <lineage>
        <taxon>Eukaryota</taxon>
        <taxon>Fungi</taxon>
        <taxon>Dikarya</taxon>
        <taxon>Basidiomycota</taxon>
        <taxon>Agaricomycotina</taxon>
        <taxon>Agaricomycetes</taxon>
        <taxon>Agaricomycetidae</taxon>
        <taxon>Agaricales</taxon>
        <taxon>Marasmiineae</taxon>
        <taxon>Mycenaceae</taxon>
        <taxon>Mycena</taxon>
    </lineage>
</organism>
<accession>A0AAD7MAY8</accession>
<reference evidence="1" key="1">
    <citation type="submission" date="2023-03" db="EMBL/GenBank/DDBJ databases">
        <title>Massive genome expansion in bonnet fungi (Mycena s.s.) driven by repeated elements and novel gene families across ecological guilds.</title>
        <authorList>
            <consortium name="Lawrence Berkeley National Laboratory"/>
            <person name="Harder C.B."/>
            <person name="Miyauchi S."/>
            <person name="Viragh M."/>
            <person name="Kuo A."/>
            <person name="Thoen E."/>
            <person name="Andreopoulos B."/>
            <person name="Lu D."/>
            <person name="Skrede I."/>
            <person name="Drula E."/>
            <person name="Henrissat B."/>
            <person name="Morin E."/>
            <person name="Kohler A."/>
            <person name="Barry K."/>
            <person name="LaButti K."/>
            <person name="Morin E."/>
            <person name="Salamov A."/>
            <person name="Lipzen A."/>
            <person name="Mereny Z."/>
            <person name="Hegedus B."/>
            <person name="Baldrian P."/>
            <person name="Stursova M."/>
            <person name="Weitz H."/>
            <person name="Taylor A."/>
            <person name="Grigoriev I.V."/>
            <person name="Nagy L.G."/>
            <person name="Martin F."/>
            <person name="Kauserud H."/>
        </authorList>
    </citation>
    <scope>NUCLEOTIDE SEQUENCE</scope>
    <source>
        <strain evidence="1">CBHHK067</strain>
    </source>
</reference>
<name>A0AAD7MAY8_MYCRO</name>